<comment type="subcellular location">
    <subcellularLocation>
        <location evidence="1">Cell membrane</location>
        <topology evidence="1">Single-pass membrane protein</topology>
    </subcellularLocation>
</comment>
<evidence type="ECO:0000256" key="1">
    <source>
        <dbReference type="HAMAP-Rule" id="MF_00276"/>
    </source>
</evidence>
<keyword evidence="1" id="KW-0472">Membrane</keyword>
<keyword evidence="3" id="KW-1185">Reference proteome</keyword>
<comment type="subunit">
    <text evidence="1">The system is composed of three essential subunits: KdpA, KdpB and KdpC.</text>
</comment>
<dbReference type="HAMAP" id="MF_00276">
    <property type="entry name" value="KdpC"/>
    <property type="match status" value="1"/>
</dbReference>
<accession>A0A086Y6Q1</accession>
<dbReference type="PIRSF" id="PIRSF001296">
    <property type="entry name" value="K_ATPase_KdpC"/>
    <property type="match status" value="1"/>
</dbReference>
<dbReference type="GO" id="GO:0005524">
    <property type="term" value="F:ATP binding"/>
    <property type="evidence" value="ECO:0007669"/>
    <property type="project" value="UniProtKB-UniRule"/>
</dbReference>
<keyword evidence="1" id="KW-0067">ATP-binding</keyword>
<gene>
    <name evidence="1" type="primary">kdpC</name>
    <name evidence="2" type="ORF">CN97_14500</name>
</gene>
<dbReference type="GO" id="GO:0005886">
    <property type="term" value="C:plasma membrane"/>
    <property type="evidence" value="ECO:0007669"/>
    <property type="project" value="UniProtKB-SubCell"/>
</dbReference>
<dbReference type="NCBIfam" id="NF001454">
    <property type="entry name" value="PRK00315.1"/>
    <property type="match status" value="1"/>
</dbReference>
<dbReference type="Proteomes" id="UP000028826">
    <property type="component" value="Unassembled WGS sequence"/>
</dbReference>
<protein>
    <recommendedName>
        <fullName evidence="1">Potassium-transporting ATPase KdpC subunit</fullName>
    </recommendedName>
    <alternativeName>
        <fullName evidence="1">ATP phosphohydrolase [potassium-transporting] C chain</fullName>
    </alternativeName>
    <alternativeName>
        <fullName evidence="1">Potassium-binding and translocating subunit C</fullName>
    </alternativeName>
    <alternativeName>
        <fullName evidence="1">Potassium-translocating ATPase C chain</fullName>
    </alternativeName>
</protein>
<dbReference type="GO" id="GO:0008556">
    <property type="term" value="F:P-type potassium transmembrane transporter activity"/>
    <property type="evidence" value="ECO:0007669"/>
    <property type="project" value="InterPro"/>
</dbReference>
<keyword evidence="1" id="KW-1003">Cell membrane</keyword>
<keyword evidence="1" id="KW-0633">Potassium transport</keyword>
<dbReference type="RefSeq" id="WP_035709788.1">
    <property type="nucleotide sequence ID" value="NZ_CAMIFG010000191.1"/>
</dbReference>
<dbReference type="EMBL" id="JGYG01000004">
    <property type="protein sequence ID" value="KFI29951.1"/>
    <property type="molecule type" value="Genomic_DNA"/>
</dbReference>
<dbReference type="STRING" id="195105.CN97_14500"/>
<dbReference type="AlphaFoldDB" id="A0A086Y6Q1"/>
<dbReference type="eggNOG" id="COG2156">
    <property type="taxonomic scope" value="Bacteria"/>
</dbReference>
<evidence type="ECO:0000313" key="3">
    <source>
        <dbReference type="Proteomes" id="UP000028826"/>
    </source>
</evidence>
<organism evidence="2 3">
    <name type="scientific">Haematobacter massiliensis</name>
    <dbReference type="NCBI Taxonomy" id="195105"/>
    <lineage>
        <taxon>Bacteria</taxon>
        <taxon>Pseudomonadati</taxon>
        <taxon>Pseudomonadota</taxon>
        <taxon>Alphaproteobacteria</taxon>
        <taxon>Rhodobacterales</taxon>
        <taxon>Paracoccaceae</taxon>
        <taxon>Haematobacter</taxon>
    </lineage>
</organism>
<keyword evidence="1" id="KW-1133">Transmembrane helix</keyword>
<keyword evidence="1" id="KW-0406">Ion transport</keyword>
<dbReference type="PANTHER" id="PTHR30042">
    <property type="entry name" value="POTASSIUM-TRANSPORTING ATPASE C CHAIN"/>
    <property type="match status" value="1"/>
</dbReference>
<dbReference type="PANTHER" id="PTHR30042:SF2">
    <property type="entry name" value="POTASSIUM-TRANSPORTING ATPASE KDPC SUBUNIT"/>
    <property type="match status" value="1"/>
</dbReference>
<reference evidence="2 3" key="1">
    <citation type="submission" date="2014-03" db="EMBL/GenBank/DDBJ databases">
        <title>Genome of Haematobacter massiliensis CCUG 47968.</title>
        <authorList>
            <person name="Wang D."/>
            <person name="Wang G."/>
        </authorList>
    </citation>
    <scope>NUCLEOTIDE SEQUENCE [LARGE SCALE GENOMIC DNA]</scope>
    <source>
        <strain evidence="2 3">CCUG 47968</strain>
    </source>
</reference>
<comment type="function">
    <text evidence="1">Part of the high-affinity ATP-driven potassium transport (or Kdp) system, which catalyzes the hydrolysis of ATP coupled with the electrogenic transport of potassium into the cytoplasm. This subunit acts as a catalytic chaperone that increases the ATP-binding affinity of the ATP-hydrolyzing subunit KdpB by the formation of a transient KdpB/KdpC/ATP ternary complex.</text>
</comment>
<dbReference type="NCBIfam" id="TIGR00681">
    <property type="entry name" value="kdpC"/>
    <property type="match status" value="1"/>
</dbReference>
<keyword evidence="1" id="KW-0547">Nucleotide-binding</keyword>
<proteinExistence type="inferred from homology"/>
<dbReference type="OrthoDB" id="9788285at2"/>
<evidence type="ECO:0000313" key="2">
    <source>
        <dbReference type="EMBL" id="KFI29951.1"/>
    </source>
</evidence>
<dbReference type="Pfam" id="PF02669">
    <property type="entry name" value="KdpC"/>
    <property type="match status" value="1"/>
</dbReference>
<dbReference type="InterPro" id="IPR003820">
    <property type="entry name" value="KdpC"/>
</dbReference>
<comment type="similarity">
    <text evidence="1">Belongs to the KdpC family.</text>
</comment>
<keyword evidence="1" id="KW-0813">Transport</keyword>
<comment type="caution">
    <text evidence="2">The sequence shown here is derived from an EMBL/GenBank/DDBJ whole genome shotgun (WGS) entry which is preliminary data.</text>
</comment>
<keyword evidence="1" id="KW-0812">Transmembrane</keyword>
<sequence>MLNQLRPALVTLAAMTALTGFAYPLAMTGIAQGLVPDAANGSLIERGGTPVGSRLIAQDFTGDTYLHPRPSAAAYSAMPSGASNLGPTSASLQQEIANRRIAWERENGVPAPTDAVTASGSGLDPDISLENAHGQAARIAVARGVPVSEVTRIISVHAESRWLGLYGQPRVNVLLTNLALDEALPLPPAGND</sequence>
<name>A0A086Y6Q1_9RHOB</name>
<keyword evidence="1" id="KW-0630">Potassium</keyword>